<evidence type="ECO:0000256" key="1">
    <source>
        <dbReference type="ARBA" id="ARBA00004141"/>
    </source>
</evidence>
<dbReference type="PANTHER" id="PTHR43229:SF2">
    <property type="entry name" value="NODULATION PROTEIN J"/>
    <property type="match status" value="1"/>
</dbReference>
<feature type="transmembrane region" description="Helical" evidence="6">
    <location>
        <begin position="86"/>
        <end position="110"/>
    </location>
</feature>
<comment type="subcellular location">
    <subcellularLocation>
        <location evidence="6">Cell membrane</location>
        <topology evidence="6">Multi-pass membrane protein</topology>
    </subcellularLocation>
    <subcellularLocation>
        <location evidence="1">Membrane</location>
        <topology evidence="1">Multi-pass membrane protein</topology>
    </subcellularLocation>
</comment>
<dbReference type="InterPro" id="IPR051784">
    <property type="entry name" value="Nod_factor_ABC_transporter"/>
</dbReference>
<keyword evidence="9" id="KW-1185">Reference proteome</keyword>
<dbReference type="RefSeq" id="WP_123932349.1">
    <property type="nucleotide sequence ID" value="NZ_JBPSDP010000017.1"/>
</dbReference>
<protein>
    <recommendedName>
        <fullName evidence="6">Transport permease protein</fullName>
    </recommendedName>
</protein>
<keyword evidence="6" id="KW-0813">Transport</keyword>
<reference evidence="8 9" key="1">
    <citation type="submission" date="2018-11" db="EMBL/GenBank/DDBJ databases">
        <title>Draft genome sequence of Gordonia sp. RS15-1S isolated from rice stems.</title>
        <authorList>
            <person name="Muangham S."/>
        </authorList>
    </citation>
    <scope>NUCLEOTIDE SEQUENCE [LARGE SCALE GENOMIC DNA]</scope>
    <source>
        <strain evidence="8 9">RS15-1S</strain>
    </source>
</reference>
<evidence type="ECO:0000256" key="2">
    <source>
        <dbReference type="ARBA" id="ARBA00022692"/>
    </source>
</evidence>
<evidence type="ECO:0000256" key="6">
    <source>
        <dbReference type="RuleBase" id="RU361157"/>
    </source>
</evidence>
<dbReference type="Pfam" id="PF01061">
    <property type="entry name" value="ABC2_membrane"/>
    <property type="match status" value="1"/>
</dbReference>
<feature type="transmembrane region" description="Helical" evidence="6">
    <location>
        <begin position="130"/>
        <end position="158"/>
    </location>
</feature>
<keyword evidence="5" id="KW-0046">Antibiotic resistance</keyword>
<comment type="similarity">
    <text evidence="6">Belongs to the ABC-2 integral membrane protein family.</text>
</comment>
<feature type="transmembrane region" description="Helical" evidence="6">
    <location>
        <begin position="256"/>
        <end position="279"/>
    </location>
</feature>
<dbReference type="EMBL" id="RKMH01000016">
    <property type="protein sequence ID" value="RPA57457.1"/>
    <property type="molecule type" value="Genomic_DNA"/>
</dbReference>
<organism evidence="8 9">
    <name type="scientific">Gordonia oryzae</name>
    <dbReference type="NCBI Taxonomy" id="2487349"/>
    <lineage>
        <taxon>Bacteria</taxon>
        <taxon>Bacillati</taxon>
        <taxon>Actinomycetota</taxon>
        <taxon>Actinomycetes</taxon>
        <taxon>Mycobacteriales</taxon>
        <taxon>Gordoniaceae</taxon>
        <taxon>Gordonia</taxon>
    </lineage>
</organism>
<keyword evidence="4 6" id="KW-0472">Membrane</keyword>
<dbReference type="InterPro" id="IPR000412">
    <property type="entry name" value="ABC_2_transport"/>
</dbReference>
<evidence type="ECO:0000313" key="9">
    <source>
        <dbReference type="Proteomes" id="UP000267536"/>
    </source>
</evidence>
<comment type="caution">
    <text evidence="8">The sequence shown here is derived from an EMBL/GenBank/DDBJ whole genome shotgun (WGS) entry which is preliminary data.</text>
</comment>
<keyword evidence="3 6" id="KW-1133">Transmembrane helix</keyword>
<evidence type="ECO:0000256" key="3">
    <source>
        <dbReference type="ARBA" id="ARBA00022989"/>
    </source>
</evidence>
<dbReference type="OrthoDB" id="9255971at2"/>
<dbReference type="InterPro" id="IPR013525">
    <property type="entry name" value="ABC2_TM"/>
</dbReference>
<dbReference type="PROSITE" id="PS51012">
    <property type="entry name" value="ABC_TM2"/>
    <property type="match status" value="1"/>
</dbReference>
<feature type="transmembrane region" description="Helical" evidence="6">
    <location>
        <begin position="57"/>
        <end position="80"/>
    </location>
</feature>
<evidence type="ECO:0000259" key="7">
    <source>
        <dbReference type="PROSITE" id="PS51012"/>
    </source>
</evidence>
<dbReference type="GO" id="GO:0043190">
    <property type="term" value="C:ATP-binding cassette (ABC) transporter complex"/>
    <property type="evidence" value="ECO:0007669"/>
    <property type="project" value="InterPro"/>
</dbReference>
<keyword evidence="6" id="KW-1003">Cell membrane</keyword>
<accession>A0A3N4G7S9</accession>
<name>A0A3N4G7S9_9ACTN</name>
<keyword evidence="2 6" id="KW-0812">Transmembrane</keyword>
<feature type="transmembrane region" description="Helical" evidence="6">
    <location>
        <begin position="198"/>
        <end position="218"/>
    </location>
</feature>
<evidence type="ECO:0000313" key="8">
    <source>
        <dbReference type="EMBL" id="RPA57457.1"/>
    </source>
</evidence>
<dbReference type="InterPro" id="IPR047817">
    <property type="entry name" value="ABC2_TM_bact-type"/>
</dbReference>
<evidence type="ECO:0000256" key="4">
    <source>
        <dbReference type="ARBA" id="ARBA00023136"/>
    </source>
</evidence>
<gene>
    <name evidence="8" type="ORF">EF294_18225</name>
</gene>
<feature type="transmembrane region" description="Helical" evidence="6">
    <location>
        <begin position="164"/>
        <end position="186"/>
    </location>
</feature>
<dbReference type="PIRSF" id="PIRSF006648">
    <property type="entry name" value="DrrB"/>
    <property type="match status" value="1"/>
</dbReference>
<proteinExistence type="inferred from homology"/>
<sequence length="282" mass="29790">MSTAAGGGHIYAATEISTPGMRLGTPVDHIGIGKAIRDTITMARRGLLRLKHTPQQLFDVIVIPIVFTVMFANIFGGAIAGSVDAYLPQLVPGVLVSVTITASVVTGVQLREDMDRGVFDRFISLPIARIAPLAGSLIADVVRYLIAAVMSIGVGVILGYRPSSLLGTITGIILTLFAAFAISWIFALMGVLMSKASAVQGVSMLVLMPLTFTSNIFVPVTTMPGWMRTLAEVNPISHLVSSLRSLINDGQVTAHVGWTLIGAVAIIVVVAPITVRAYLRQA</sequence>
<dbReference type="PANTHER" id="PTHR43229">
    <property type="entry name" value="NODULATION PROTEIN J"/>
    <property type="match status" value="1"/>
</dbReference>
<dbReference type="AlphaFoldDB" id="A0A3N4G7S9"/>
<dbReference type="Proteomes" id="UP000267536">
    <property type="component" value="Unassembled WGS sequence"/>
</dbReference>
<evidence type="ECO:0000256" key="5">
    <source>
        <dbReference type="ARBA" id="ARBA00023251"/>
    </source>
</evidence>
<feature type="domain" description="ABC transmembrane type-2" evidence="7">
    <location>
        <begin position="55"/>
        <end position="281"/>
    </location>
</feature>
<dbReference type="GO" id="GO:0046677">
    <property type="term" value="P:response to antibiotic"/>
    <property type="evidence" value="ECO:0007669"/>
    <property type="project" value="UniProtKB-KW"/>
</dbReference>
<dbReference type="GO" id="GO:0140359">
    <property type="term" value="F:ABC-type transporter activity"/>
    <property type="evidence" value="ECO:0007669"/>
    <property type="project" value="InterPro"/>
</dbReference>